<feature type="transmembrane region" description="Helical" evidence="6">
    <location>
        <begin position="126"/>
        <end position="145"/>
    </location>
</feature>
<feature type="transmembrane region" description="Helical" evidence="6">
    <location>
        <begin position="382"/>
        <end position="404"/>
    </location>
</feature>
<dbReference type="AlphaFoldDB" id="A0A378PQP6"/>
<feature type="transmembrane region" description="Helical" evidence="6">
    <location>
        <begin position="190"/>
        <end position="210"/>
    </location>
</feature>
<evidence type="ECO:0000256" key="2">
    <source>
        <dbReference type="ARBA" id="ARBA00022448"/>
    </source>
</evidence>
<sequence length="537" mass="59411">MALQDNGYIYKPDEQPFMAGSPASPIHTGKRQLAYVLIGLLLIFCAGLQNGLLTANMGAVRGELALDTMQGIWVQSAYLMGNAVMGMMWLKIRQHYSLQKFVRWTLILMFVSNVLQTFGGRFELELVARFIMGVGTSGLLTLGMFYAMQTFRAGKALIPLALSAGLMQAVSSLCYMMSPTLLADGNVTAMFVFQLAITLICLSAVLYLPLPKGYHEPALSWRDWLSFGLFSAGVACLCAYLSLGNVVWWTTTWLGFFLASGVLFLGLALWLEAYRDKPLINWHWISARQISFFLLMAMLTRLFTTEQSVGAGGVLALMGLSSEQLYGYYKLIFISSLFGLILSIITLNPKDVRRNTMIALLGIAVGAYLDIGVSSVTPVSHFYVSQSLIAFATFYFAGPVMLEGMVRAIAEGVEQIAGFVAVYSATQVFGGLLGNAIFGAFVQIQTQAHLQNLLAQITLDDGTITTANYAQAVQMANLEARILAYNDLFFWVWVFASLGFVVSFVFWAYRRYHQIDVLEVEMQKLQAYLADPNRGRR</sequence>
<dbReference type="InterPro" id="IPR036259">
    <property type="entry name" value="MFS_trans_sf"/>
</dbReference>
<name>A0A378PQP6_MORBO</name>
<reference evidence="7 8" key="1">
    <citation type="submission" date="2018-06" db="EMBL/GenBank/DDBJ databases">
        <authorList>
            <consortium name="Pathogen Informatics"/>
            <person name="Doyle S."/>
        </authorList>
    </citation>
    <scope>NUCLEOTIDE SEQUENCE [LARGE SCALE GENOMIC DNA]</scope>
    <source>
        <strain evidence="7 8">NCTC9426</strain>
    </source>
</reference>
<evidence type="ECO:0000256" key="1">
    <source>
        <dbReference type="ARBA" id="ARBA00004127"/>
    </source>
</evidence>
<proteinExistence type="predicted"/>
<feature type="transmembrane region" description="Helical" evidence="6">
    <location>
        <begin position="416"/>
        <end position="444"/>
    </location>
</feature>
<feature type="transmembrane region" description="Helical" evidence="6">
    <location>
        <begin position="102"/>
        <end position="120"/>
    </location>
</feature>
<dbReference type="PANTHER" id="PTHR23501:SF191">
    <property type="entry name" value="VACUOLAR BASIC AMINO ACID TRANSPORTER 4"/>
    <property type="match status" value="1"/>
</dbReference>
<evidence type="ECO:0000313" key="7">
    <source>
        <dbReference type="EMBL" id="STY90784.1"/>
    </source>
</evidence>
<protein>
    <submittedName>
        <fullName evidence="7">Major Facilitator Superfamily</fullName>
    </submittedName>
</protein>
<evidence type="ECO:0000256" key="4">
    <source>
        <dbReference type="ARBA" id="ARBA00022989"/>
    </source>
</evidence>
<evidence type="ECO:0000313" key="8">
    <source>
        <dbReference type="Proteomes" id="UP000254133"/>
    </source>
</evidence>
<evidence type="ECO:0000256" key="6">
    <source>
        <dbReference type="SAM" id="Phobius"/>
    </source>
</evidence>
<feature type="transmembrane region" description="Helical" evidence="6">
    <location>
        <begin position="33"/>
        <end position="52"/>
    </location>
</feature>
<dbReference type="GO" id="GO:0022857">
    <property type="term" value="F:transmembrane transporter activity"/>
    <property type="evidence" value="ECO:0007669"/>
    <property type="project" value="TreeGrafter"/>
</dbReference>
<keyword evidence="5 6" id="KW-0472">Membrane</keyword>
<evidence type="ECO:0000256" key="5">
    <source>
        <dbReference type="ARBA" id="ARBA00023136"/>
    </source>
</evidence>
<organism evidence="7 8">
    <name type="scientific">Moraxella bovis</name>
    <dbReference type="NCBI Taxonomy" id="476"/>
    <lineage>
        <taxon>Bacteria</taxon>
        <taxon>Pseudomonadati</taxon>
        <taxon>Pseudomonadota</taxon>
        <taxon>Gammaproteobacteria</taxon>
        <taxon>Moraxellales</taxon>
        <taxon>Moraxellaceae</taxon>
        <taxon>Moraxella</taxon>
    </lineage>
</organism>
<keyword evidence="3 6" id="KW-0812">Transmembrane</keyword>
<dbReference type="Gene3D" id="1.20.1250.20">
    <property type="entry name" value="MFS general substrate transporter like domains"/>
    <property type="match status" value="1"/>
</dbReference>
<gene>
    <name evidence="7" type="ORF">NCTC9426_00813</name>
</gene>
<feature type="transmembrane region" description="Helical" evidence="6">
    <location>
        <begin position="248"/>
        <end position="271"/>
    </location>
</feature>
<accession>A0A378PQP6</accession>
<comment type="subcellular location">
    <subcellularLocation>
        <location evidence="1">Endomembrane system</location>
        <topology evidence="1">Multi-pass membrane protein</topology>
    </subcellularLocation>
</comment>
<dbReference type="SUPFAM" id="SSF103473">
    <property type="entry name" value="MFS general substrate transporter"/>
    <property type="match status" value="1"/>
</dbReference>
<keyword evidence="4 6" id="KW-1133">Transmembrane helix</keyword>
<feature type="transmembrane region" description="Helical" evidence="6">
    <location>
        <begin position="357"/>
        <end position="376"/>
    </location>
</feature>
<dbReference type="Proteomes" id="UP000254133">
    <property type="component" value="Unassembled WGS sequence"/>
</dbReference>
<feature type="transmembrane region" description="Helical" evidence="6">
    <location>
        <begin position="488"/>
        <end position="509"/>
    </location>
</feature>
<dbReference type="RefSeq" id="WP_115368915.1">
    <property type="nucleotide sequence ID" value="NZ_UGPZ01000002.1"/>
</dbReference>
<dbReference type="EMBL" id="UGPZ01000002">
    <property type="protein sequence ID" value="STY90784.1"/>
    <property type="molecule type" value="Genomic_DNA"/>
</dbReference>
<feature type="transmembrane region" description="Helical" evidence="6">
    <location>
        <begin position="326"/>
        <end position="345"/>
    </location>
</feature>
<feature type="transmembrane region" description="Helical" evidence="6">
    <location>
        <begin position="72"/>
        <end position="90"/>
    </location>
</feature>
<feature type="transmembrane region" description="Helical" evidence="6">
    <location>
        <begin position="292"/>
        <end position="320"/>
    </location>
</feature>
<keyword evidence="2" id="KW-0813">Transport</keyword>
<dbReference type="PANTHER" id="PTHR23501">
    <property type="entry name" value="MAJOR FACILITATOR SUPERFAMILY"/>
    <property type="match status" value="1"/>
</dbReference>
<dbReference type="GO" id="GO:0012505">
    <property type="term" value="C:endomembrane system"/>
    <property type="evidence" value="ECO:0007669"/>
    <property type="project" value="UniProtKB-SubCell"/>
</dbReference>
<evidence type="ECO:0000256" key="3">
    <source>
        <dbReference type="ARBA" id="ARBA00022692"/>
    </source>
</evidence>
<feature type="transmembrane region" description="Helical" evidence="6">
    <location>
        <begin position="157"/>
        <end position="178"/>
    </location>
</feature>
<dbReference type="GO" id="GO:0005886">
    <property type="term" value="C:plasma membrane"/>
    <property type="evidence" value="ECO:0007669"/>
    <property type="project" value="TreeGrafter"/>
</dbReference>
<feature type="transmembrane region" description="Helical" evidence="6">
    <location>
        <begin position="222"/>
        <end position="242"/>
    </location>
</feature>